<feature type="domain" description="Reverse transcriptase" evidence="1">
    <location>
        <begin position="86"/>
        <end position="365"/>
    </location>
</feature>
<evidence type="ECO:0000313" key="2">
    <source>
        <dbReference type="EMBL" id="OWZ07213.1"/>
    </source>
</evidence>
<comment type="caution">
    <text evidence="2">The sequence shown here is derived from an EMBL/GenBank/DDBJ whole genome shotgun (WGS) entry which is preliminary data.</text>
</comment>
<reference evidence="3" key="1">
    <citation type="submission" date="2017-03" db="EMBL/GenBank/DDBJ databases">
        <title>Phytopthora megakarya and P. palmivora, two closely related causual agents of cacao black pod achieved similar genome size and gene model numbers by different mechanisms.</title>
        <authorList>
            <person name="Ali S."/>
            <person name="Shao J."/>
            <person name="Larry D.J."/>
            <person name="Kronmiller B."/>
            <person name="Shen D."/>
            <person name="Strem M.D."/>
            <person name="Melnick R.L."/>
            <person name="Guiltinan M.J."/>
            <person name="Tyler B.M."/>
            <person name="Meinhardt L.W."/>
            <person name="Bailey B.A."/>
        </authorList>
    </citation>
    <scope>NUCLEOTIDE SEQUENCE [LARGE SCALE GENOMIC DNA]</scope>
    <source>
        <strain evidence="3">zdho120</strain>
    </source>
</reference>
<dbReference type="AlphaFoldDB" id="A0A225VP51"/>
<keyword evidence="3" id="KW-1185">Reference proteome</keyword>
<dbReference type="PANTHER" id="PTHR19446">
    <property type="entry name" value="REVERSE TRANSCRIPTASES"/>
    <property type="match status" value="1"/>
</dbReference>
<dbReference type="CDD" id="cd01650">
    <property type="entry name" value="RT_nLTR_like"/>
    <property type="match status" value="1"/>
</dbReference>
<dbReference type="OrthoDB" id="129583at2759"/>
<evidence type="ECO:0000313" key="3">
    <source>
        <dbReference type="Proteomes" id="UP000198211"/>
    </source>
</evidence>
<accession>A0A225VP51</accession>
<proteinExistence type="predicted"/>
<dbReference type="SUPFAM" id="SSF56672">
    <property type="entry name" value="DNA/RNA polymerases"/>
    <property type="match status" value="1"/>
</dbReference>
<dbReference type="Pfam" id="PF00078">
    <property type="entry name" value="RVT_1"/>
    <property type="match status" value="1"/>
</dbReference>
<evidence type="ECO:0000259" key="1">
    <source>
        <dbReference type="PROSITE" id="PS50878"/>
    </source>
</evidence>
<dbReference type="Proteomes" id="UP000198211">
    <property type="component" value="Unassembled WGS sequence"/>
</dbReference>
<protein>
    <submittedName>
        <fullName evidence="2">RxLR effector protein</fullName>
    </submittedName>
</protein>
<dbReference type="EMBL" id="NBNE01003625">
    <property type="protein sequence ID" value="OWZ07213.1"/>
    <property type="molecule type" value="Genomic_DNA"/>
</dbReference>
<dbReference type="PROSITE" id="PS50878">
    <property type="entry name" value="RT_POL"/>
    <property type="match status" value="1"/>
</dbReference>
<dbReference type="InterPro" id="IPR043502">
    <property type="entry name" value="DNA/RNA_pol_sf"/>
</dbReference>
<dbReference type="InterPro" id="IPR000477">
    <property type="entry name" value="RT_dom"/>
</dbReference>
<organism evidence="2 3">
    <name type="scientific">Phytophthora megakarya</name>
    <dbReference type="NCBI Taxonomy" id="4795"/>
    <lineage>
        <taxon>Eukaryota</taxon>
        <taxon>Sar</taxon>
        <taxon>Stramenopiles</taxon>
        <taxon>Oomycota</taxon>
        <taxon>Peronosporomycetes</taxon>
        <taxon>Peronosporales</taxon>
        <taxon>Peronosporaceae</taxon>
        <taxon>Phytophthora</taxon>
    </lineage>
</organism>
<gene>
    <name evidence="2" type="ORF">PHMEG_00020420</name>
</gene>
<name>A0A225VP51_9STRA</name>
<sequence length="874" mass="97650">MGARHSELSPADMAIHLGKFVQIPKNRRVQTSENSLLMGPISEEEVLDAIKGLQRNKAGGEDGLNNDFYLDCAEGISAQLAHICNTLLDGQPPPKSFLKAVVVPLRKKGDSPNALDYRPISLLQSSYKIFAKILASRLQTFLGRIIGDTQQGFVHGRQMHRSVAMMLAMLQQDFHDPNHGIASSPGIVLLDFAKAYDTVDRVFLLEVLRRFGFSADFVDLMDRMHDGTTAQFLVNGELSPPLEVRSGIRQGCPLAPLLFILAVEVLALAIAQSSEIEGLQVPGADNTEQHKFSGFVDDSTLFLQEGRQLEAALGLIQDFGKISGLKVQPAKSCFIPLNRAVEDSEFLTIPVLKEGHTTKYLGYEIGFGKLAQANWAHRIRAVQRRMVTAEAAATTVVDRVDLFNTIVMPALLFTAKWFPPPQEVLTQLINMQKQFVWRRQMKDDPSRHKMTPQLIFTPRRAGGLGLIDIPVAIQTQRVNSIMIWLISARDRYQQAWRYLSGLLVGTVEEPAVTPRRSLRKRRVGPSAALERNSRREVGELLAPAVTEEVALIDYVRMYLPGLIDTAAAHTPQPMLQPAAGDTIQVEADFTSIPHHKLLSPEYEAFWGTFAWAENPWIPELAAPFLSRAKYDKLQVTSIKGLGIVRKGITTYEMRLPLVVGKGHTVAKLTRLILAVLLSSPRIGIGEKLGELPPLKLRHAPEDVREVSWTVQADRTVRGTLDNGGEQILATQRPDGLYWDGKVIYPVIGTLDNGSEQILATQRPDGLYWDGKVIYPEAQALESGGEDLRGMVFEAHPLLHSFPWRANERQGNRHLWAHLKKTVKRWCRGRTQKTPRAVLHKWAQERLRDSWISGLQSQTPEDLWSHKDTLTAYQV</sequence>
<dbReference type="STRING" id="4795.A0A225VP51"/>